<comment type="caution">
    <text evidence="2">The sequence shown here is derived from an EMBL/GenBank/DDBJ whole genome shotgun (WGS) entry which is preliminary data.</text>
</comment>
<dbReference type="EMBL" id="JAUIZM010000002">
    <property type="protein sequence ID" value="KAK1396007.1"/>
    <property type="molecule type" value="Genomic_DNA"/>
</dbReference>
<reference evidence="2" key="1">
    <citation type="submission" date="2023-02" db="EMBL/GenBank/DDBJ databases">
        <title>Genome of toxic invasive species Heracleum sosnowskyi carries increased number of genes despite the absence of recent whole-genome duplications.</title>
        <authorList>
            <person name="Schelkunov M."/>
            <person name="Shtratnikova V."/>
            <person name="Makarenko M."/>
            <person name="Klepikova A."/>
            <person name="Omelchenko D."/>
            <person name="Novikova G."/>
            <person name="Obukhova E."/>
            <person name="Bogdanov V."/>
            <person name="Penin A."/>
            <person name="Logacheva M."/>
        </authorList>
    </citation>
    <scope>NUCLEOTIDE SEQUENCE</scope>
    <source>
        <strain evidence="2">Hsosn_3</strain>
        <tissue evidence="2">Leaf</tissue>
    </source>
</reference>
<dbReference type="PANTHER" id="PTHR45926">
    <property type="entry name" value="OSJNBA0053K19.4 PROTEIN"/>
    <property type="match status" value="1"/>
</dbReference>
<evidence type="ECO:0000313" key="2">
    <source>
        <dbReference type="EMBL" id="KAK1396007.1"/>
    </source>
</evidence>
<dbReference type="AlphaFoldDB" id="A0AAD8J1L0"/>
<organism evidence="2 3">
    <name type="scientific">Heracleum sosnowskyi</name>
    <dbReference type="NCBI Taxonomy" id="360622"/>
    <lineage>
        <taxon>Eukaryota</taxon>
        <taxon>Viridiplantae</taxon>
        <taxon>Streptophyta</taxon>
        <taxon>Embryophyta</taxon>
        <taxon>Tracheophyta</taxon>
        <taxon>Spermatophyta</taxon>
        <taxon>Magnoliopsida</taxon>
        <taxon>eudicotyledons</taxon>
        <taxon>Gunneridae</taxon>
        <taxon>Pentapetalae</taxon>
        <taxon>asterids</taxon>
        <taxon>campanulids</taxon>
        <taxon>Apiales</taxon>
        <taxon>Apiaceae</taxon>
        <taxon>Apioideae</taxon>
        <taxon>apioid superclade</taxon>
        <taxon>Tordylieae</taxon>
        <taxon>Tordyliinae</taxon>
        <taxon>Heracleum</taxon>
    </lineage>
</organism>
<dbReference type="Proteomes" id="UP001237642">
    <property type="component" value="Unassembled WGS sequence"/>
</dbReference>
<keyword evidence="1" id="KW-0103">Bromodomain</keyword>
<evidence type="ECO:0000256" key="1">
    <source>
        <dbReference type="ARBA" id="ARBA00023117"/>
    </source>
</evidence>
<keyword evidence="3" id="KW-1185">Reference proteome</keyword>
<dbReference type="InterPro" id="IPR036427">
    <property type="entry name" value="Bromodomain-like_sf"/>
</dbReference>
<accession>A0AAD8J1L0</accession>
<protein>
    <submittedName>
        <fullName evidence="2">Uncharacterized protein</fullName>
    </submittedName>
</protein>
<evidence type="ECO:0000313" key="3">
    <source>
        <dbReference type="Proteomes" id="UP001237642"/>
    </source>
</evidence>
<proteinExistence type="predicted"/>
<dbReference type="SUPFAM" id="SSF47370">
    <property type="entry name" value="Bromodomain"/>
    <property type="match status" value="1"/>
</dbReference>
<sequence>MDTGDEMPFNNYPALVIQRDDDTPSPIKACELELFRLEDMKLVNSKNLGQKRVVQVTPNPQNKRRHLVKTTELSSMETRKDVEMRKCGVILEKMMNHKHDWVSNESVDFVGLGLCDYHHIVKRSMDLGTMLFDSTNEKFEAEVQSVIVEKQKFRKPLAEITKSQLVSS</sequence>
<name>A0AAD8J1L0_9APIA</name>
<reference evidence="2" key="2">
    <citation type="submission" date="2023-05" db="EMBL/GenBank/DDBJ databases">
        <authorList>
            <person name="Schelkunov M.I."/>
        </authorList>
    </citation>
    <scope>NUCLEOTIDE SEQUENCE</scope>
    <source>
        <strain evidence="2">Hsosn_3</strain>
        <tissue evidence="2">Leaf</tissue>
    </source>
</reference>
<dbReference type="Gene3D" id="1.20.920.10">
    <property type="entry name" value="Bromodomain-like"/>
    <property type="match status" value="1"/>
</dbReference>
<gene>
    <name evidence="2" type="ORF">POM88_005870</name>
</gene>